<feature type="transmembrane region" description="Helical" evidence="5">
    <location>
        <begin position="523"/>
        <end position="543"/>
    </location>
</feature>
<evidence type="ECO:0000256" key="5">
    <source>
        <dbReference type="SAM" id="Phobius"/>
    </source>
</evidence>
<protein>
    <recommendedName>
        <fullName evidence="6">ABC-2 type transporter transmembrane domain-containing protein</fullName>
    </recommendedName>
</protein>
<dbReference type="InterPro" id="IPR051328">
    <property type="entry name" value="T7SS_ABC-Transporter"/>
</dbReference>
<dbReference type="EMBL" id="CP018906">
    <property type="protein sequence ID" value="AQW20824.1"/>
    <property type="molecule type" value="Genomic_DNA"/>
</dbReference>
<evidence type="ECO:0000313" key="7">
    <source>
        <dbReference type="EMBL" id="AQW20824.1"/>
    </source>
</evidence>
<dbReference type="InterPro" id="IPR013525">
    <property type="entry name" value="ABC2_TM"/>
</dbReference>
<organism evidence="7 8">
    <name type="scientific">Lentilactobacillus curieae</name>
    <dbReference type="NCBI Taxonomy" id="1138822"/>
    <lineage>
        <taxon>Bacteria</taxon>
        <taxon>Bacillati</taxon>
        <taxon>Bacillota</taxon>
        <taxon>Bacilli</taxon>
        <taxon>Lactobacillales</taxon>
        <taxon>Lactobacillaceae</taxon>
        <taxon>Lentilactobacillus</taxon>
    </lineage>
</organism>
<dbReference type="NCBIfam" id="TIGR03061">
    <property type="entry name" value="pip_yhgE_Nterm"/>
    <property type="match status" value="1"/>
</dbReference>
<dbReference type="GO" id="GO:0140359">
    <property type="term" value="F:ABC-type transporter activity"/>
    <property type="evidence" value="ECO:0007669"/>
    <property type="project" value="InterPro"/>
</dbReference>
<evidence type="ECO:0000259" key="6">
    <source>
        <dbReference type="Pfam" id="PF01061"/>
    </source>
</evidence>
<feature type="domain" description="ABC-2 type transporter transmembrane" evidence="6">
    <location>
        <begin position="528"/>
        <end position="667"/>
    </location>
</feature>
<dbReference type="Proteomes" id="UP000030361">
    <property type="component" value="Chromosome"/>
</dbReference>
<keyword evidence="4 5" id="KW-0472">Membrane</keyword>
<evidence type="ECO:0000256" key="4">
    <source>
        <dbReference type="ARBA" id="ARBA00023136"/>
    </source>
</evidence>
<dbReference type="InterPro" id="IPR017501">
    <property type="entry name" value="Phage_infect_YhgE_C"/>
</dbReference>
<dbReference type="InterPro" id="IPR017500">
    <property type="entry name" value="Phage_infect_YhgE_N"/>
</dbReference>
<dbReference type="Gene3D" id="3.40.1710.10">
    <property type="entry name" value="abc type-2 transporter like domain"/>
    <property type="match status" value="1"/>
</dbReference>
<proteinExistence type="predicted"/>
<accession>A0A1S6QGT8</accession>
<dbReference type="NCBIfam" id="TIGR03062">
    <property type="entry name" value="pip_yhgE_Cterm"/>
    <property type="match status" value="1"/>
</dbReference>
<name>A0A1S6QGT8_9LACO</name>
<dbReference type="GO" id="GO:0016020">
    <property type="term" value="C:membrane"/>
    <property type="evidence" value="ECO:0007669"/>
    <property type="project" value="UniProtKB-SubCell"/>
</dbReference>
<feature type="transmembrane region" description="Helical" evidence="5">
    <location>
        <begin position="680"/>
        <end position="699"/>
    </location>
</feature>
<dbReference type="PANTHER" id="PTHR43077:SF10">
    <property type="entry name" value="TRANSPORT PERMEASE PROTEIN"/>
    <property type="match status" value="1"/>
</dbReference>
<evidence type="ECO:0000256" key="3">
    <source>
        <dbReference type="ARBA" id="ARBA00022989"/>
    </source>
</evidence>
<keyword evidence="8" id="KW-1185">Reference proteome</keyword>
<gene>
    <name evidence="7" type="ORF">PL11_002285</name>
</gene>
<dbReference type="KEGG" id="lcu:PL11_002285"/>
<evidence type="ECO:0000256" key="1">
    <source>
        <dbReference type="ARBA" id="ARBA00004141"/>
    </source>
</evidence>
<feature type="transmembrane region" description="Helical" evidence="5">
    <location>
        <begin position="563"/>
        <end position="586"/>
    </location>
</feature>
<feature type="transmembrane region" description="Helical" evidence="5">
    <location>
        <begin position="21"/>
        <end position="45"/>
    </location>
</feature>
<feature type="transmembrane region" description="Helical" evidence="5">
    <location>
        <begin position="592"/>
        <end position="612"/>
    </location>
</feature>
<keyword evidence="3 5" id="KW-1133">Transmembrane helix</keyword>
<dbReference type="AlphaFoldDB" id="A0A1S6QGT8"/>
<dbReference type="OrthoDB" id="9811483at2"/>
<reference evidence="7 8" key="1">
    <citation type="journal article" date="2015" name="Genome Announc.">
        <title>Genome Sequence of Lactobacillus curieae CCTCC M 2011381T, a Novel Producer of Gamma-aminobutyric Acid.</title>
        <authorList>
            <person name="Wang Y."/>
            <person name="Wang Y."/>
            <person name="Lang C."/>
            <person name="Wei D."/>
            <person name="Xu P."/>
            <person name="Xie J."/>
        </authorList>
    </citation>
    <scope>NUCLEOTIDE SEQUENCE [LARGE SCALE GENOMIC DNA]</scope>
    <source>
        <strain evidence="7 8">CCTCC M 2011381</strain>
    </source>
</reference>
<feature type="transmembrane region" description="Helical" evidence="5">
    <location>
        <begin position="619"/>
        <end position="639"/>
    </location>
</feature>
<dbReference type="eggNOG" id="COG1511">
    <property type="taxonomic scope" value="Bacteria"/>
</dbReference>
<dbReference type="Pfam" id="PF01061">
    <property type="entry name" value="ABC2_membrane"/>
    <property type="match status" value="1"/>
</dbReference>
<dbReference type="PANTHER" id="PTHR43077">
    <property type="entry name" value="TRANSPORT PERMEASE YVFS-RELATED"/>
    <property type="match status" value="1"/>
</dbReference>
<evidence type="ECO:0000256" key="2">
    <source>
        <dbReference type="ARBA" id="ARBA00022692"/>
    </source>
</evidence>
<comment type="subcellular location">
    <subcellularLocation>
        <location evidence="1">Membrane</location>
        <topology evidence="1">Multi-pass membrane protein</topology>
    </subcellularLocation>
</comment>
<evidence type="ECO:0000313" key="8">
    <source>
        <dbReference type="Proteomes" id="UP000030361"/>
    </source>
</evidence>
<keyword evidence="2 5" id="KW-0812">Transmembrane</keyword>
<sequence>MIRNIRKIYLRDIKAIFKHKAALLTLTALCILPSLYTLVNVGAIWNPYSTQETERIPVAVVNQDKGANFNGEQLNFGKQVIKSLKSNKKIGWRFVDSATAERKLKQGKYYAEIVLPKDFSSKLTSIASNNPQKANVTFKTNTKNSPMGVKITETAAQSLVTEIKKKFVFQINETIFSYLNNAGNKLSNKQANILQLKDLIIALNDGMTLATGSLSAINDTANGMTTALSQLKVVNQAAQGNNSLQEIADGNTGTLQNTRQSLNSASKTVKDNLSQINQRQARVDGLVSQLNSALKQRNQSRISSLSQAAKSEVDIIKSQTKILAAFLSAFDSNNSQIKSLTNQLNSATGRLSSESSALRSLQASTNGSAASISSAVDRVISSNQQVRRQLNNSITGSLNSASGAIDSMVANAIDSSQKASSILGSVNRVKQLNDNAIDSAISGNKLIANSTNKLAKQLDAYKGDIATISNKLKLTSNGDIAEILSILQSNPKLLAGDLTTLFNVKSESIYRVATFGEAFAPSYMALSVWVGCTMLIAVLKTTVPKRRRFRQVSRHEEYFGKMLLFWTLSLIQTFIIITSTILVLHVHVANVFVVYLVGMFVSLTFSTMIYTAASLLGNLGTALMVMLVALQLAGSGAMYPVQLNPLIFRIIQPLFPFTYGVGAFREAIGGINIQSLGVDFFFLTFMSAVAILLGSILKIRIKRVSDKLNKAFKETGIGE</sequence>
<dbReference type="RefSeq" id="WP_035166061.1">
    <property type="nucleotide sequence ID" value="NZ_CP018906.1"/>
</dbReference>